<feature type="region of interest" description="Disordered" evidence="1">
    <location>
        <begin position="56"/>
        <end position="81"/>
    </location>
</feature>
<keyword evidence="3" id="KW-1185">Reference proteome</keyword>
<dbReference type="PANTHER" id="PTHR33223">
    <property type="entry name" value="CCHC-TYPE DOMAIN-CONTAINING PROTEIN"/>
    <property type="match status" value="1"/>
</dbReference>
<feature type="compositionally biased region" description="Pro residues" evidence="1">
    <location>
        <begin position="287"/>
        <end position="296"/>
    </location>
</feature>
<feature type="region of interest" description="Disordered" evidence="1">
    <location>
        <begin position="252"/>
        <end position="302"/>
    </location>
</feature>
<dbReference type="Proteomes" id="UP001054252">
    <property type="component" value="Unassembled WGS sequence"/>
</dbReference>
<sequence length="409" mass="45376">MTTRHLFHLGYGLSDHASSMTTRHLFHLGYGLSDHASSMTTRHLFHLGYGLSDHVSPISPRLQPPPTRQDKVQSSELATPRLRSSELTAPRHFVAHHVTIIGLTRPRGYGRATWVSCQVEQGLQGPTSGFCRTIWSKTDLKQDLEDTQQLQQAVIGACGDKEIVYFRAIRLDSFKLRQLPPSACAPRIKPCHRPYDSLPWILLNIFASSVHAVPSDPVTAQLNAMQQQFGVFQLVLAQLLARDNPADPLIHLLNPAPPVAPQPAQQPANSPVRSAAPTASQAQSHIPPQPQNPPQPAASDVSRRLDNLEKLLAENKNPQSQVPPIPTSIPTPLNTKITQEPYPPGFRMPMFETYDGTKDPDDHLHAFFSIMQAQNASDVLMCKMFPSTLRGNARTWYHTLRPNSINAYA</sequence>
<evidence type="ECO:0000313" key="2">
    <source>
        <dbReference type="EMBL" id="GKV01895.1"/>
    </source>
</evidence>
<protein>
    <recommendedName>
        <fullName evidence="4">Retrotransposon gag domain-containing protein</fullName>
    </recommendedName>
</protein>
<evidence type="ECO:0008006" key="4">
    <source>
        <dbReference type="Google" id="ProtNLM"/>
    </source>
</evidence>
<feature type="compositionally biased region" description="Polar residues" evidence="1">
    <location>
        <begin position="269"/>
        <end position="286"/>
    </location>
</feature>
<dbReference type="EMBL" id="BPVZ01000017">
    <property type="protein sequence ID" value="GKV01895.1"/>
    <property type="molecule type" value="Genomic_DNA"/>
</dbReference>
<evidence type="ECO:0000313" key="3">
    <source>
        <dbReference type="Proteomes" id="UP001054252"/>
    </source>
</evidence>
<dbReference type="PANTHER" id="PTHR33223:SF10">
    <property type="entry name" value="AMINOTRANSFERASE-LIKE PLANT MOBILE DOMAIN-CONTAINING PROTEIN"/>
    <property type="match status" value="1"/>
</dbReference>
<comment type="caution">
    <text evidence="2">The sequence shown here is derived from an EMBL/GenBank/DDBJ whole genome shotgun (WGS) entry which is preliminary data.</text>
</comment>
<reference evidence="2 3" key="1">
    <citation type="journal article" date="2021" name="Commun. Biol.">
        <title>The genome of Shorea leprosula (Dipterocarpaceae) highlights the ecological relevance of drought in aseasonal tropical rainforests.</title>
        <authorList>
            <person name="Ng K.K.S."/>
            <person name="Kobayashi M.J."/>
            <person name="Fawcett J.A."/>
            <person name="Hatakeyama M."/>
            <person name="Paape T."/>
            <person name="Ng C.H."/>
            <person name="Ang C.C."/>
            <person name="Tnah L.H."/>
            <person name="Lee C.T."/>
            <person name="Nishiyama T."/>
            <person name="Sese J."/>
            <person name="O'Brien M.J."/>
            <person name="Copetti D."/>
            <person name="Mohd Noor M.I."/>
            <person name="Ong R.C."/>
            <person name="Putra M."/>
            <person name="Sireger I.Z."/>
            <person name="Indrioko S."/>
            <person name="Kosugi Y."/>
            <person name="Izuno A."/>
            <person name="Isagi Y."/>
            <person name="Lee S.L."/>
            <person name="Shimizu K.K."/>
        </authorList>
    </citation>
    <scope>NUCLEOTIDE SEQUENCE [LARGE SCALE GENOMIC DNA]</scope>
    <source>
        <strain evidence="2">214</strain>
    </source>
</reference>
<name>A0AAV5ITI3_9ROSI</name>
<gene>
    <name evidence="2" type="ORF">SLEP1_g14407</name>
</gene>
<dbReference type="AlphaFoldDB" id="A0AAV5ITI3"/>
<organism evidence="2 3">
    <name type="scientific">Rubroshorea leprosula</name>
    <dbReference type="NCBI Taxonomy" id="152421"/>
    <lineage>
        <taxon>Eukaryota</taxon>
        <taxon>Viridiplantae</taxon>
        <taxon>Streptophyta</taxon>
        <taxon>Embryophyta</taxon>
        <taxon>Tracheophyta</taxon>
        <taxon>Spermatophyta</taxon>
        <taxon>Magnoliopsida</taxon>
        <taxon>eudicotyledons</taxon>
        <taxon>Gunneridae</taxon>
        <taxon>Pentapetalae</taxon>
        <taxon>rosids</taxon>
        <taxon>malvids</taxon>
        <taxon>Malvales</taxon>
        <taxon>Dipterocarpaceae</taxon>
        <taxon>Rubroshorea</taxon>
    </lineage>
</organism>
<proteinExistence type="predicted"/>
<evidence type="ECO:0000256" key="1">
    <source>
        <dbReference type="SAM" id="MobiDB-lite"/>
    </source>
</evidence>
<feature type="region of interest" description="Disordered" evidence="1">
    <location>
        <begin position="314"/>
        <end position="336"/>
    </location>
</feature>
<accession>A0AAV5ITI3</accession>